<name>A0A1G2EWU2_9BACT</name>
<dbReference type="GO" id="GO:0010498">
    <property type="term" value="P:proteasomal protein catabolic process"/>
    <property type="evidence" value="ECO:0007669"/>
    <property type="project" value="InterPro"/>
</dbReference>
<gene>
    <name evidence="1" type="ORF">A3J00_00925</name>
</gene>
<dbReference type="Proteomes" id="UP000178428">
    <property type="component" value="Unassembled WGS sequence"/>
</dbReference>
<dbReference type="PANTHER" id="PTHR42307:SF2">
    <property type="entry name" value="PUP DEAMIDASE_DEPUPYLASE"/>
    <property type="match status" value="1"/>
</dbReference>
<dbReference type="Pfam" id="PF03136">
    <property type="entry name" value="Pup_ligase"/>
    <property type="match status" value="1"/>
</dbReference>
<dbReference type="EMBL" id="MHMR01000026">
    <property type="protein sequence ID" value="OGZ30213.1"/>
    <property type="molecule type" value="Genomic_DNA"/>
</dbReference>
<evidence type="ECO:0008006" key="3">
    <source>
        <dbReference type="Google" id="ProtNLM"/>
    </source>
</evidence>
<dbReference type="GO" id="GO:0019941">
    <property type="term" value="P:modification-dependent protein catabolic process"/>
    <property type="evidence" value="ECO:0007669"/>
    <property type="project" value="InterPro"/>
</dbReference>
<dbReference type="STRING" id="1801725.A3J00_00925"/>
<dbReference type="AlphaFoldDB" id="A0A1G2EWU2"/>
<evidence type="ECO:0000313" key="2">
    <source>
        <dbReference type="Proteomes" id="UP000178428"/>
    </source>
</evidence>
<reference evidence="1 2" key="1">
    <citation type="journal article" date="2016" name="Nat. Commun.">
        <title>Thousands of microbial genomes shed light on interconnected biogeochemical processes in an aquifer system.</title>
        <authorList>
            <person name="Anantharaman K."/>
            <person name="Brown C.T."/>
            <person name="Hug L.A."/>
            <person name="Sharon I."/>
            <person name="Castelle C.J."/>
            <person name="Probst A.J."/>
            <person name="Thomas B.C."/>
            <person name="Singh A."/>
            <person name="Wilkins M.J."/>
            <person name="Karaoz U."/>
            <person name="Brodie E.L."/>
            <person name="Williams K.H."/>
            <person name="Hubbard S.S."/>
            <person name="Banfield J.F."/>
        </authorList>
    </citation>
    <scope>NUCLEOTIDE SEQUENCE [LARGE SCALE GENOMIC DNA]</scope>
</reference>
<evidence type="ECO:0000313" key="1">
    <source>
        <dbReference type="EMBL" id="OGZ30213.1"/>
    </source>
</evidence>
<dbReference type="InterPro" id="IPR004347">
    <property type="entry name" value="Pup_ligase/deamidase"/>
</dbReference>
<dbReference type="GO" id="GO:0005524">
    <property type="term" value="F:ATP binding"/>
    <property type="evidence" value="ECO:0007669"/>
    <property type="project" value="TreeGrafter"/>
</dbReference>
<comment type="caution">
    <text evidence="1">The sequence shown here is derived from an EMBL/GenBank/DDBJ whole genome shotgun (WGS) entry which is preliminary data.</text>
</comment>
<accession>A0A1G2EWU2</accession>
<organism evidence="1 2">
    <name type="scientific">Candidatus Niyogibacteria bacterium RIFCSPLOWO2_02_FULL_45_13</name>
    <dbReference type="NCBI Taxonomy" id="1801725"/>
    <lineage>
        <taxon>Bacteria</taxon>
        <taxon>Candidatus Niyogiibacteriota</taxon>
    </lineage>
</organism>
<protein>
    <recommendedName>
        <fullName evidence="3">Pup--protein ligase</fullName>
    </recommendedName>
</protein>
<dbReference type="GO" id="GO:0070490">
    <property type="term" value="P:protein pupylation"/>
    <property type="evidence" value="ECO:0007669"/>
    <property type="project" value="TreeGrafter"/>
</dbReference>
<sequence>MRDRVFGTENEYGALIIENSSGKETCRPVKKPTDTLHISREKFSRLGLISNSVQSSVWLHNGGLIYVDCGTHPEYASPECRRAIDLVRFNKAGEELICRAFPQCKIFKDNCAPPIDLDYTEVVGDGLVSYGCHESYLVFGIEDFNTEGFIGSLAPFLASRQIIDGSGFVDDGGNVHLSQRAKFIYTLAGSNTLNSRSIINLRKEDLTGTRTDLRRLHLIVGDANLMETAIFLKVGSTQLVLSMIEDGYAPRFDLCVNWPMFLREMSRNAYGKATVVVFPNGDRFSALDIQWIYCQAARKYLSFTDFESEESEHEAKIVCRMWEDAIDALWSNDMNWLVGRLDHATLRYLFMVEEKRAGAHLSVDRKKMISQNYRKVNKGENMSKLLAKKLGHTRLLTDAQIADALVNPPKNTRAALRARFLRALSVAQKKHPSISGAVGWSAVVFGKNTANINDPLCFIDPGHGFNGILEELGKINSGELTHKPQMTHNDFGYPLEV</sequence>
<proteinExistence type="predicted"/>
<dbReference type="PANTHER" id="PTHR42307">
    <property type="entry name" value="PUP DEAMIDASE/DEPUPYLASE"/>
    <property type="match status" value="1"/>
</dbReference>